<evidence type="ECO:0000256" key="1">
    <source>
        <dbReference type="SAM" id="MobiDB-lite"/>
    </source>
</evidence>
<dbReference type="GeneID" id="20227275"/>
<name>F0YRW2_AURAN</name>
<dbReference type="SUPFAM" id="SSF54171">
    <property type="entry name" value="DNA-binding domain"/>
    <property type="match status" value="1"/>
</dbReference>
<dbReference type="Gene3D" id="3.30.890.10">
    <property type="entry name" value="Methyl-cpg-binding Protein 2, Chain A"/>
    <property type="match status" value="1"/>
</dbReference>
<feature type="region of interest" description="Disordered" evidence="1">
    <location>
        <begin position="40"/>
        <end position="69"/>
    </location>
</feature>
<feature type="domain" description="MBD" evidence="2">
    <location>
        <begin position="7"/>
        <end position="42"/>
    </location>
</feature>
<dbReference type="InParanoid" id="F0YRW2"/>
<dbReference type="Pfam" id="PF01429">
    <property type="entry name" value="MBD"/>
    <property type="match status" value="1"/>
</dbReference>
<dbReference type="InterPro" id="IPR016177">
    <property type="entry name" value="DNA-bd_dom_sf"/>
</dbReference>
<feature type="non-terminal residue" evidence="3">
    <location>
        <position position="1"/>
    </location>
</feature>
<dbReference type="OrthoDB" id="10072024at2759"/>
<feature type="compositionally biased region" description="Basic and acidic residues" evidence="1">
    <location>
        <begin position="53"/>
        <end position="69"/>
    </location>
</feature>
<organism evidence="4">
    <name type="scientific">Aureococcus anophagefferens</name>
    <name type="common">Harmful bloom alga</name>
    <dbReference type="NCBI Taxonomy" id="44056"/>
    <lineage>
        <taxon>Eukaryota</taxon>
        <taxon>Sar</taxon>
        <taxon>Stramenopiles</taxon>
        <taxon>Ochrophyta</taxon>
        <taxon>Pelagophyceae</taxon>
        <taxon>Pelagomonadales</taxon>
        <taxon>Pelagomonadaceae</taxon>
        <taxon>Aureococcus</taxon>
    </lineage>
</organism>
<dbReference type="AlphaFoldDB" id="F0YRW2"/>
<proteinExistence type="predicted"/>
<reference evidence="3 4" key="1">
    <citation type="journal article" date="2011" name="Proc. Natl. Acad. Sci. U.S.A.">
        <title>Niche of harmful alga Aureococcus anophagefferens revealed through ecogenomics.</title>
        <authorList>
            <person name="Gobler C.J."/>
            <person name="Berry D.L."/>
            <person name="Dyhrman S.T."/>
            <person name="Wilhelm S.W."/>
            <person name="Salamov A."/>
            <person name="Lobanov A.V."/>
            <person name="Zhang Y."/>
            <person name="Collier J.L."/>
            <person name="Wurch L.L."/>
            <person name="Kustka A.B."/>
            <person name="Dill B.D."/>
            <person name="Shah M."/>
            <person name="VerBerkmoes N.C."/>
            <person name="Kuo A."/>
            <person name="Terry A."/>
            <person name="Pangilinan J."/>
            <person name="Lindquist E.A."/>
            <person name="Lucas S."/>
            <person name="Paulsen I.T."/>
            <person name="Hattenrath-Lehmann T.K."/>
            <person name="Talmage S.C."/>
            <person name="Walker E.A."/>
            <person name="Koch F."/>
            <person name="Burson A.M."/>
            <person name="Marcoval M.A."/>
            <person name="Tang Y.Z."/>
            <person name="Lecleir G.R."/>
            <person name="Coyne K.J."/>
            <person name="Berg G.M."/>
            <person name="Bertrand E.M."/>
            <person name="Saito M.A."/>
            <person name="Gladyshev V.N."/>
            <person name="Grigoriev I.V."/>
        </authorList>
    </citation>
    <scope>NUCLEOTIDE SEQUENCE [LARGE SCALE GENOMIC DNA]</scope>
    <source>
        <strain evidence="4">CCMP 1984</strain>
    </source>
</reference>
<dbReference type="GO" id="GO:0003677">
    <property type="term" value="F:DNA binding"/>
    <property type="evidence" value="ECO:0007669"/>
    <property type="project" value="InterPro"/>
</dbReference>
<feature type="non-terminal residue" evidence="3">
    <location>
        <position position="196"/>
    </location>
</feature>
<dbReference type="KEGG" id="aaf:AURANDRAFT_69153"/>
<dbReference type="EMBL" id="GL833768">
    <property type="protein sequence ID" value="EGB02147.1"/>
    <property type="molecule type" value="Genomic_DNA"/>
</dbReference>
<dbReference type="RefSeq" id="XP_009043154.1">
    <property type="nucleotide sequence ID" value="XM_009044906.1"/>
</dbReference>
<accession>F0YRW2</accession>
<sequence>FSATIEVRKEGSTAGTSDIYYYDGGGRRFRSRAEVARALGLAPLSGGPGQRTKAKDAAPARATEASRQRARRLEAKLEKALDRHARRAGASCGGGGGDDAALDPAAAPDLAALGRAAGGAGGAPAAGAGDVSHVLAAWHFLATFANELGLGLSHGAVYDDEIAGDDGGAGADAARRAAARKDRAVLRAGPTELARR</sequence>
<keyword evidence="4" id="KW-1185">Reference proteome</keyword>
<dbReference type="Proteomes" id="UP000002729">
    <property type="component" value="Unassembled WGS sequence"/>
</dbReference>
<protein>
    <recommendedName>
        <fullName evidence="2">MBD domain-containing protein</fullName>
    </recommendedName>
</protein>
<evidence type="ECO:0000313" key="3">
    <source>
        <dbReference type="EMBL" id="EGB02147.1"/>
    </source>
</evidence>
<evidence type="ECO:0000259" key="2">
    <source>
        <dbReference type="Pfam" id="PF01429"/>
    </source>
</evidence>
<gene>
    <name evidence="3" type="ORF">AURANDRAFT_69153</name>
</gene>
<evidence type="ECO:0000313" key="4">
    <source>
        <dbReference type="Proteomes" id="UP000002729"/>
    </source>
</evidence>
<dbReference type="InterPro" id="IPR001739">
    <property type="entry name" value="Methyl_CpG_DNA-bd"/>
</dbReference>